<feature type="compositionally biased region" description="Polar residues" evidence="1">
    <location>
        <begin position="331"/>
        <end position="341"/>
    </location>
</feature>
<dbReference type="FunFam" id="3.30.420.10:FF:000032">
    <property type="entry name" value="Retrovirus-related Pol polyprotein from transposon 297-like Protein"/>
    <property type="match status" value="1"/>
</dbReference>
<dbReference type="InterPro" id="IPR012337">
    <property type="entry name" value="RNaseH-like_sf"/>
</dbReference>
<dbReference type="Ensembl" id="ENSORLT00000043238.1">
    <property type="protein sequence ID" value="ENSORLP00000039421.1"/>
    <property type="gene ID" value="ENSORLG00000023406.1"/>
</dbReference>
<feature type="region of interest" description="Disordered" evidence="1">
    <location>
        <begin position="142"/>
        <end position="173"/>
    </location>
</feature>
<dbReference type="PROSITE" id="PS50994">
    <property type="entry name" value="INTEGRASE"/>
    <property type="match status" value="1"/>
</dbReference>
<dbReference type="InterPro" id="IPR050951">
    <property type="entry name" value="Retrovirus_Pol_polyprotein"/>
</dbReference>
<reference evidence="3" key="2">
    <citation type="submission" date="2025-08" db="UniProtKB">
        <authorList>
            <consortium name="Ensembl"/>
        </authorList>
    </citation>
    <scope>IDENTIFICATION</scope>
    <source>
        <strain evidence="3">Hd-rR</strain>
    </source>
</reference>
<evidence type="ECO:0000256" key="1">
    <source>
        <dbReference type="SAM" id="MobiDB-lite"/>
    </source>
</evidence>
<dbReference type="Pfam" id="PF22938">
    <property type="entry name" value="Integrase_p58_C"/>
    <property type="match status" value="1"/>
</dbReference>
<dbReference type="InterPro" id="IPR036397">
    <property type="entry name" value="RNaseH_sf"/>
</dbReference>
<sequence length="347" mass="38166">MERVGIDVLGPFPRSDKGNRFILTAMDYFTKWPEACCLPDQEAETVVDALVEGMFSRLRVPEAIHTDQGRNFESKVFAAKCEELGSHKTRTTPLHPQSDGLVERFNHTLAEQLAIVADKHQRDWDTHVSLLLMAYRSAAQDSTACSPADAGQGDTYTGRDGNGETPRGAQGPPRVGLCEEVAGPSAHNFARNKLLSAGQRQKRNYDVHTRGRHFQVGELVWVYNPQRKKGRCPKVDSDWVGPCEILERLGEVVYRVQLPPRGRKVALHRDRLAPYRGAARLETPTGETEKTTVSAPVSLRPSNRPVMHSVAENPTTGAASSIPPDACGSPGVTSTSPTMSVRPQRAR</sequence>
<evidence type="ECO:0000313" key="3">
    <source>
        <dbReference type="Ensembl" id="ENSORLP00000039421.1"/>
    </source>
</evidence>
<proteinExistence type="predicted"/>
<dbReference type="PANTHER" id="PTHR37984:SF15">
    <property type="entry name" value="INTEGRASE CATALYTIC DOMAIN-CONTAINING PROTEIN"/>
    <property type="match status" value="1"/>
</dbReference>
<dbReference type="Gene3D" id="3.30.420.10">
    <property type="entry name" value="Ribonuclease H-like superfamily/Ribonuclease H"/>
    <property type="match status" value="1"/>
</dbReference>
<evidence type="ECO:0000313" key="4">
    <source>
        <dbReference type="Proteomes" id="UP000001038"/>
    </source>
</evidence>
<name>A0A3B3I6H9_ORYLA</name>
<dbReference type="STRING" id="8090.ENSORLP00000039421"/>
<dbReference type="GeneTree" id="ENSGT01000000214408"/>
<dbReference type="GO" id="GO:0015074">
    <property type="term" value="P:DNA integration"/>
    <property type="evidence" value="ECO:0007669"/>
    <property type="project" value="InterPro"/>
</dbReference>
<dbReference type="InterPro" id="IPR054465">
    <property type="entry name" value="Integrase_p58-like_C"/>
</dbReference>
<feature type="region of interest" description="Disordered" evidence="1">
    <location>
        <begin position="277"/>
        <end position="347"/>
    </location>
</feature>
<dbReference type="GO" id="GO:0003676">
    <property type="term" value="F:nucleic acid binding"/>
    <property type="evidence" value="ECO:0007669"/>
    <property type="project" value="InterPro"/>
</dbReference>
<protein>
    <recommendedName>
        <fullName evidence="2">Integrase catalytic domain-containing protein</fullName>
    </recommendedName>
</protein>
<evidence type="ECO:0000259" key="2">
    <source>
        <dbReference type="PROSITE" id="PS50994"/>
    </source>
</evidence>
<reference evidence="3" key="3">
    <citation type="submission" date="2025-09" db="UniProtKB">
        <authorList>
            <consortium name="Ensembl"/>
        </authorList>
    </citation>
    <scope>IDENTIFICATION</scope>
    <source>
        <strain evidence="3">Hd-rR</strain>
    </source>
</reference>
<dbReference type="Proteomes" id="UP000001038">
    <property type="component" value="Chromosome 19"/>
</dbReference>
<dbReference type="InterPro" id="IPR001584">
    <property type="entry name" value="Integrase_cat-core"/>
</dbReference>
<keyword evidence="4" id="KW-1185">Reference proteome</keyword>
<dbReference type="Pfam" id="PF00665">
    <property type="entry name" value="rve"/>
    <property type="match status" value="1"/>
</dbReference>
<dbReference type="SUPFAM" id="SSF53098">
    <property type="entry name" value="Ribonuclease H-like"/>
    <property type="match status" value="1"/>
</dbReference>
<dbReference type="PANTHER" id="PTHR37984">
    <property type="entry name" value="PROTEIN CBG26694"/>
    <property type="match status" value="1"/>
</dbReference>
<organism evidence="3 4">
    <name type="scientific">Oryzias latipes</name>
    <name type="common">Japanese rice fish</name>
    <name type="synonym">Japanese killifish</name>
    <dbReference type="NCBI Taxonomy" id="8090"/>
    <lineage>
        <taxon>Eukaryota</taxon>
        <taxon>Metazoa</taxon>
        <taxon>Chordata</taxon>
        <taxon>Craniata</taxon>
        <taxon>Vertebrata</taxon>
        <taxon>Euteleostomi</taxon>
        <taxon>Actinopterygii</taxon>
        <taxon>Neopterygii</taxon>
        <taxon>Teleostei</taxon>
        <taxon>Neoteleostei</taxon>
        <taxon>Acanthomorphata</taxon>
        <taxon>Ovalentaria</taxon>
        <taxon>Atherinomorphae</taxon>
        <taxon>Beloniformes</taxon>
        <taxon>Adrianichthyidae</taxon>
        <taxon>Oryziinae</taxon>
        <taxon>Oryzias</taxon>
    </lineage>
</organism>
<dbReference type="AlphaFoldDB" id="A0A3B3I6H9"/>
<feature type="domain" description="Integrase catalytic" evidence="2">
    <location>
        <begin position="1"/>
        <end position="155"/>
    </location>
</feature>
<dbReference type="InParanoid" id="A0A3B3I6H9"/>
<accession>A0A3B3I6H9</accession>
<reference evidence="3 4" key="1">
    <citation type="journal article" date="2007" name="Nature">
        <title>The medaka draft genome and insights into vertebrate genome evolution.</title>
        <authorList>
            <person name="Kasahara M."/>
            <person name="Naruse K."/>
            <person name="Sasaki S."/>
            <person name="Nakatani Y."/>
            <person name="Qu W."/>
            <person name="Ahsan B."/>
            <person name="Yamada T."/>
            <person name="Nagayasu Y."/>
            <person name="Doi K."/>
            <person name="Kasai Y."/>
            <person name="Jindo T."/>
            <person name="Kobayashi D."/>
            <person name="Shimada A."/>
            <person name="Toyoda A."/>
            <person name="Kuroki Y."/>
            <person name="Fujiyama A."/>
            <person name="Sasaki T."/>
            <person name="Shimizu A."/>
            <person name="Asakawa S."/>
            <person name="Shimizu N."/>
            <person name="Hashimoto S."/>
            <person name="Yang J."/>
            <person name="Lee Y."/>
            <person name="Matsushima K."/>
            <person name="Sugano S."/>
            <person name="Sakaizumi M."/>
            <person name="Narita T."/>
            <person name="Ohishi K."/>
            <person name="Haga S."/>
            <person name="Ohta F."/>
            <person name="Nomoto H."/>
            <person name="Nogata K."/>
            <person name="Morishita T."/>
            <person name="Endo T."/>
            <person name="Shin-I T."/>
            <person name="Takeda H."/>
            <person name="Morishita S."/>
            <person name="Kohara Y."/>
        </authorList>
    </citation>
    <scope>NUCLEOTIDE SEQUENCE [LARGE SCALE GENOMIC DNA]</scope>
    <source>
        <strain evidence="3 4">Hd-rR</strain>
    </source>
</reference>